<comment type="caution">
    <text evidence="2">The sequence shown here is derived from an EMBL/GenBank/DDBJ whole genome shotgun (WGS) entry which is preliminary data.</text>
</comment>
<feature type="region of interest" description="Disordered" evidence="1">
    <location>
        <begin position="73"/>
        <end position="100"/>
    </location>
</feature>
<dbReference type="AlphaFoldDB" id="A0A4C1Y8C6"/>
<accession>A0A4C1Y8C6</accession>
<organism evidence="2 3">
    <name type="scientific">Eumeta variegata</name>
    <name type="common">Bagworm moth</name>
    <name type="synonym">Eumeta japonica</name>
    <dbReference type="NCBI Taxonomy" id="151549"/>
    <lineage>
        <taxon>Eukaryota</taxon>
        <taxon>Metazoa</taxon>
        <taxon>Ecdysozoa</taxon>
        <taxon>Arthropoda</taxon>
        <taxon>Hexapoda</taxon>
        <taxon>Insecta</taxon>
        <taxon>Pterygota</taxon>
        <taxon>Neoptera</taxon>
        <taxon>Endopterygota</taxon>
        <taxon>Lepidoptera</taxon>
        <taxon>Glossata</taxon>
        <taxon>Ditrysia</taxon>
        <taxon>Tineoidea</taxon>
        <taxon>Psychidae</taxon>
        <taxon>Oiketicinae</taxon>
        <taxon>Eumeta</taxon>
    </lineage>
</organism>
<reference evidence="2 3" key="1">
    <citation type="journal article" date="2019" name="Commun. Biol.">
        <title>The bagworm genome reveals a unique fibroin gene that provides high tensile strength.</title>
        <authorList>
            <person name="Kono N."/>
            <person name="Nakamura H."/>
            <person name="Ohtoshi R."/>
            <person name="Tomita M."/>
            <person name="Numata K."/>
            <person name="Arakawa K."/>
        </authorList>
    </citation>
    <scope>NUCLEOTIDE SEQUENCE [LARGE SCALE GENOMIC DNA]</scope>
</reference>
<dbReference type="Proteomes" id="UP000299102">
    <property type="component" value="Unassembled WGS sequence"/>
</dbReference>
<gene>
    <name evidence="2" type="ORF">EVAR_54322_1</name>
</gene>
<evidence type="ECO:0000313" key="2">
    <source>
        <dbReference type="EMBL" id="GBP70809.1"/>
    </source>
</evidence>
<proteinExistence type="predicted"/>
<protein>
    <submittedName>
        <fullName evidence="2">Uncharacterized protein</fullName>
    </submittedName>
</protein>
<keyword evidence="3" id="KW-1185">Reference proteome</keyword>
<name>A0A4C1Y8C6_EUMVA</name>
<dbReference type="EMBL" id="BGZK01001087">
    <property type="protein sequence ID" value="GBP70809.1"/>
    <property type="molecule type" value="Genomic_DNA"/>
</dbReference>
<evidence type="ECO:0000313" key="3">
    <source>
        <dbReference type="Proteomes" id="UP000299102"/>
    </source>
</evidence>
<evidence type="ECO:0000256" key="1">
    <source>
        <dbReference type="SAM" id="MobiDB-lite"/>
    </source>
</evidence>
<sequence length="113" mass="12680">MRSRSKSTARLTAIIIESDNGTGTDLNRVRGIACRSSPARVPVSICPFSSIVMVARPPRDYAARRRRYKNAQNVINSERSRAPDKGRHRRGRAARSQSPPAYIILVNNNFIKM</sequence>